<feature type="domain" description="Protein glycosylation ligase" evidence="8">
    <location>
        <begin position="145"/>
        <end position="167"/>
    </location>
</feature>
<evidence type="ECO:0000313" key="9">
    <source>
        <dbReference type="EMBL" id="TDP73074.1"/>
    </source>
</evidence>
<feature type="transmembrane region" description="Helical" evidence="5">
    <location>
        <begin position="12"/>
        <end position="33"/>
    </location>
</feature>
<sequence>MIVPSLLPAPAFLNELAAMAAWAAATLLIGISMRRRVLMLTGLEPALAGLALLLLGILSSWAFARYTLPSLIAGIGAVVAAGVMMLLGAAVRQGGGARSTLAALATGWVVLGIFSVAVAAMQVFFPESVGGYWLANSSEIGRAQGNIRQPNHLATFMIWSCISVVWLGEVGFVRRGLVLALLFGFVFTVVLSASRMGLLAVLLLCAWGLFDRKLSSGSRVSLLATGLMLALSWWLMSVWAASGEHVFGAANRVESGALNSVRFTLWPHAIELIKQHPLSGVGWHAFNLEWTFGAFTGRTNAYFSHVHNLPLQLVVELGVPIGLGITALLGWALLRAFGSAPDEPRGLAVDRRSAFMMVGMVVLHSMLEFPLWYLFFLLPSAFYLGFCLSMASARRFVTQLAMPGRAAVLAGGSLCALGVAMYADYMRVAVIYRPDEFDLPLIERIERAQSAWVFGPRADYALATNFPPGQVALNAAKRAARHYIDPQLMIVWATSLHATGDHERAAYIVKKLSEFPNPMAQKWLEPCKSPPLPGQEMPFQCAAGTKDFTIDEMLR</sequence>
<evidence type="ECO:0000256" key="5">
    <source>
        <dbReference type="SAM" id="Phobius"/>
    </source>
</evidence>
<feature type="transmembrane region" description="Helical" evidence="5">
    <location>
        <begin position="177"/>
        <end position="210"/>
    </location>
</feature>
<organism evidence="9 10">
    <name type="scientific">Roseateles toxinivorans</name>
    <dbReference type="NCBI Taxonomy" id="270368"/>
    <lineage>
        <taxon>Bacteria</taxon>
        <taxon>Pseudomonadati</taxon>
        <taxon>Pseudomonadota</taxon>
        <taxon>Betaproteobacteria</taxon>
        <taxon>Burkholderiales</taxon>
        <taxon>Sphaerotilaceae</taxon>
        <taxon>Roseateles</taxon>
    </lineage>
</organism>
<keyword evidence="3 5" id="KW-1133">Transmembrane helix</keyword>
<evidence type="ECO:0000259" key="6">
    <source>
        <dbReference type="Pfam" id="PF04932"/>
    </source>
</evidence>
<feature type="domain" description="Virulence factor membrane-bound polymerase C-terminal" evidence="7">
    <location>
        <begin position="355"/>
        <end position="516"/>
    </location>
</feature>
<dbReference type="InParanoid" id="A0A4V3CTR0"/>
<dbReference type="PANTHER" id="PTHR37422:SF21">
    <property type="entry name" value="EXOQ-LIKE PROTEIN"/>
    <property type="match status" value="1"/>
</dbReference>
<evidence type="ECO:0000256" key="1">
    <source>
        <dbReference type="ARBA" id="ARBA00004141"/>
    </source>
</evidence>
<dbReference type="Pfam" id="PF04932">
    <property type="entry name" value="Wzy_C"/>
    <property type="match status" value="1"/>
</dbReference>
<dbReference type="Proteomes" id="UP000295361">
    <property type="component" value="Unassembled WGS sequence"/>
</dbReference>
<feature type="domain" description="O-antigen ligase-related" evidence="6">
    <location>
        <begin position="181"/>
        <end position="320"/>
    </location>
</feature>
<dbReference type="InterPro" id="IPR021797">
    <property type="entry name" value="Wzy_C_2"/>
</dbReference>
<evidence type="ECO:0000259" key="7">
    <source>
        <dbReference type="Pfam" id="PF11846"/>
    </source>
</evidence>
<feature type="transmembrane region" description="Helical" evidence="5">
    <location>
        <begin position="222"/>
        <end position="242"/>
    </location>
</feature>
<feature type="transmembrane region" description="Helical" evidence="5">
    <location>
        <begin position="317"/>
        <end position="337"/>
    </location>
</feature>
<keyword evidence="2 5" id="KW-0812">Transmembrane</keyword>
<dbReference type="Pfam" id="PF15864">
    <property type="entry name" value="PglL_A"/>
    <property type="match status" value="1"/>
</dbReference>
<name>A0A4V3CTR0_9BURK</name>
<feature type="transmembrane region" description="Helical" evidence="5">
    <location>
        <begin position="405"/>
        <end position="423"/>
    </location>
</feature>
<proteinExistence type="predicted"/>
<comment type="caution">
    <text evidence="9">The sequence shown here is derived from an EMBL/GenBank/DDBJ whole genome shotgun (WGS) entry which is preliminary data.</text>
</comment>
<dbReference type="AlphaFoldDB" id="A0A4V3CTR0"/>
<dbReference type="GO" id="GO:0016020">
    <property type="term" value="C:membrane"/>
    <property type="evidence" value="ECO:0007669"/>
    <property type="project" value="UniProtKB-SubCell"/>
</dbReference>
<dbReference type="Pfam" id="PF11846">
    <property type="entry name" value="Wzy_C_2"/>
    <property type="match status" value="1"/>
</dbReference>
<dbReference type="InterPro" id="IPR051533">
    <property type="entry name" value="WaaL-like"/>
</dbReference>
<feature type="transmembrane region" description="Helical" evidence="5">
    <location>
        <begin position="45"/>
        <end position="64"/>
    </location>
</feature>
<dbReference type="InterPro" id="IPR031726">
    <property type="entry name" value="PglL_A"/>
</dbReference>
<keyword evidence="4 5" id="KW-0472">Membrane</keyword>
<protein>
    <submittedName>
        <fullName evidence="9">O-antigen ligase</fullName>
    </submittedName>
</protein>
<feature type="transmembrane region" description="Helical" evidence="5">
    <location>
        <begin position="70"/>
        <end position="89"/>
    </location>
</feature>
<gene>
    <name evidence="9" type="ORF">DES47_102820</name>
</gene>
<keyword evidence="9" id="KW-0436">Ligase</keyword>
<feature type="transmembrane region" description="Helical" evidence="5">
    <location>
        <begin position="101"/>
        <end position="125"/>
    </location>
</feature>
<evidence type="ECO:0000256" key="4">
    <source>
        <dbReference type="ARBA" id="ARBA00023136"/>
    </source>
</evidence>
<keyword evidence="10" id="KW-1185">Reference proteome</keyword>
<accession>A0A4V3CTR0</accession>
<comment type="subcellular location">
    <subcellularLocation>
        <location evidence="1">Membrane</location>
        <topology evidence="1">Multi-pass membrane protein</topology>
    </subcellularLocation>
</comment>
<dbReference type="GO" id="GO:0016874">
    <property type="term" value="F:ligase activity"/>
    <property type="evidence" value="ECO:0007669"/>
    <property type="project" value="UniProtKB-KW"/>
</dbReference>
<dbReference type="PANTHER" id="PTHR37422">
    <property type="entry name" value="TEICHURONIC ACID BIOSYNTHESIS PROTEIN TUAE"/>
    <property type="match status" value="1"/>
</dbReference>
<reference evidence="9 10" key="1">
    <citation type="submission" date="2019-03" db="EMBL/GenBank/DDBJ databases">
        <title>Genomic Encyclopedia of Type Strains, Phase IV (KMG-IV): sequencing the most valuable type-strain genomes for metagenomic binning, comparative biology and taxonomic classification.</title>
        <authorList>
            <person name="Goeker M."/>
        </authorList>
    </citation>
    <scope>NUCLEOTIDE SEQUENCE [LARGE SCALE GENOMIC DNA]</scope>
    <source>
        <strain evidence="9 10">DSM 16998</strain>
    </source>
</reference>
<feature type="transmembrane region" description="Helical" evidence="5">
    <location>
        <begin position="373"/>
        <end position="393"/>
    </location>
</feature>
<evidence type="ECO:0000256" key="3">
    <source>
        <dbReference type="ARBA" id="ARBA00022989"/>
    </source>
</evidence>
<dbReference type="InterPro" id="IPR007016">
    <property type="entry name" value="O-antigen_ligase-rel_domated"/>
</dbReference>
<evidence type="ECO:0000259" key="8">
    <source>
        <dbReference type="Pfam" id="PF15864"/>
    </source>
</evidence>
<evidence type="ECO:0000256" key="2">
    <source>
        <dbReference type="ARBA" id="ARBA00022692"/>
    </source>
</evidence>
<evidence type="ECO:0000313" key="10">
    <source>
        <dbReference type="Proteomes" id="UP000295361"/>
    </source>
</evidence>
<dbReference type="EMBL" id="SNXS01000002">
    <property type="protein sequence ID" value="TDP73074.1"/>
    <property type="molecule type" value="Genomic_DNA"/>
</dbReference>